<dbReference type="PROSITE" id="PS51441">
    <property type="entry name" value="CPCD_LIKE"/>
    <property type="match status" value="1"/>
</dbReference>
<organism evidence="9 10">
    <name type="scientific">Phormidesmis priestleyi</name>
    <dbReference type="NCBI Taxonomy" id="268141"/>
    <lineage>
        <taxon>Bacteria</taxon>
        <taxon>Bacillati</taxon>
        <taxon>Cyanobacteriota</taxon>
        <taxon>Cyanophyceae</taxon>
        <taxon>Leptolyngbyales</taxon>
        <taxon>Leptolyngbyaceae</taxon>
        <taxon>Phormidesmis</taxon>
    </lineage>
</organism>
<evidence type="ECO:0000256" key="2">
    <source>
        <dbReference type="ARBA" id="ARBA00022549"/>
    </source>
</evidence>
<keyword evidence="2" id="KW-0042">Antenna complex</keyword>
<evidence type="ECO:0000256" key="5">
    <source>
        <dbReference type="ARBA" id="ARBA00023136"/>
    </source>
</evidence>
<gene>
    <name evidence="9" type="ORF">DCF15_02160</name>
</gene>
<evidence type="ECO:0000256" key="1">
    <source>
        <dbReference type="ARBA" id="ARBA00004445"/>
    </source>
</evidence>
<evidence type="ECO:0000256" key="6">
    <source>
        <dbReference type="PROSITE-ProRule" id="PRU00771"/>
    </source>
</evidence>
<feature type="region of interest" description="Disordered" evidence="7">
    <location>
        <begin position="74"/>
        <end position="94"/>
    </location>
</feature>
<evidence type="ECO:0000256" key="3">
    <source>
        <dbReference type="ARBA" id="ARBA00022738"/>
    </source>
</evidence>
<dbReference type="SMART" id="SM01094">
    <property type="entry name" value="CpcD"/>
    <property type="match status" value="1"/>
</dbReference>
<dbReference type="GO" id="GO:0031676">
    <property type="term" value="C:plasma membrane-derived thylakoid membrane"/>
    <property type="evidence" value="ECO:0007669"/>
    <property type="project" value="UniProtKB-SubCell"/>
</dbReference>
<accession>A0A2W4XSG8</accession>
<sequence>MLGQSATGGVAGLDNRIFLYEIEGLSQNETVNRSRLPVRPDQNQLFQVPFHRMNEEMQRILLLGGKIVNIRPLGSAQSKELKESKESTEKAQES</sequence>
<feature type="domain" description="CpcD-like" evidence="8">
    <location>
        <begin position="15"/>
        <end position="73"/>
    </location>
</feature>
<keyword evidence="5" id="KW-0472">Membrane</keyword>
<comment type="caution">
    <text evidence="9">The sequence shown here is derived from an EMBL/GenBank/DDBJ whole genome shotgun (WGS) entry which is preliminary data.</text>
</comment>
<dbReference type="Proteomes" id="UP000249794">
    <property type="component" value="Unassembled WGS sequence"/>
</dbReference>
<keyword evidence="4" id="KW-0793">Thylakoid</keyword>
<reference evidence="9 10" key="2">
    <citation type="submission" date="2018-06" db="EMBL/GenBank/DDBJ databases">
        <title>Metagenomic assembly of (sub)arctic Cyanobacteria and their associated microbiome from non-axenic cultures.</title>
        <authorList>
            <person name="Baurain D."/>
        </authorList>
    </citation>
    <scope>NUCLEOTIDE SEQUENCE [LARGE SCALE GENOMIC DNA]</scope>
    <source>
        <strain evidence="9">ULC027bin1</strain>
    </source>
</reference>
<keyword evidence="3 6" id="KW-0605">Phycobilisome</keyword>
<reference evidence="10" key="1">
    <citation type="submission" date="2018-04" db="EMBL/GenBank/DDBJ databases">
        <authorList>
            <person name="Cornet L."/>
        </authorList>
    </citation>
    <scope>NUCLEOTIDE SEQUENCE [LARGE SCALE GENOMIC DNA]</scope>
</reference>
<evidence type="ECO:0000259" key="8">
    <source>
        <dbReference type="PROSITE" id="PS51441"/>
    </source>
</evidence>
<name>A0A2W4XSG8_9CYAN</name>
<dbReference type="AlphaFoldDB" id="A0A2W4XSG8"/>
<proteinExistence type="predicted"/>
<evidence type="ECO:0000256" key="7">
    <source>
        <dbReference type="SAM" id="MobiDB-lite"/>
    </source>
</evidence>
<feature type="compositionally biased region" description="Basic and acidic residues" evidence="7">
    <location>
        <begin position="79"/>
        <end position="94"/>
    </location>
</feature>
<evidence type="ECO:0000313" key="10">
    <source>
        <dbReference type="Proteomes" id="UP000249794"/>
    </source>
</evidence>
<dbReference type="EMBL" id="QBMP01000010">
    <property type="protein sequence ID" value="PZO60383.1"/>
    <property type="molecule type" value="Genomic_DNA"/>
</dbReference>
<evidence type="ECO:0000256" key="4">
    <source>
        <dbReference type="ARBA" id="ARBA00023078"/>
    </source>
</evidence>
<dbReference type="GO" id="GO:0030089">
    <property type="term" value="C:phycobilisome"/>
    <property type="evidence" value="ECO:0007669"/>
    <property type="project" value="UniProtKB-UniRule"/>
</dbReference>
<dbReference type="InterPro" id="IPR008213">
    <property type="entry name" value="CpcD-like_dom"/>
</dbReference>
<evidence type="ECO:0000313" key="9">
    <source>
        <dbReference type="EMBL" id="PZO60383.1"/>
    </source>
</evidence>
<comment type="subcellular location">
    <subcellularLocation>
        <location evidence="1">Cellular thylakoid membrane</location>
        <topology evidence="1">Peripheral membrane protein</topology>
        <orientation evidence="1">Cytoplasmic side</orientation>
    </subcellularLocation>
</comment>
<dbReference type="Pfam" id="PF01383">
    <property type="entry name" value="CpcD"/>
    <property type="match status" value="1"/>
</dbReference>
<protein>
    <submittedName>
        <fullName evidence="9">Phycobilisome linker polypeptide</fullName>
    </submittedName>
</protein>